<protein>
    <submittedName>
        <fullName evidence="1">Uncharacterized protein</fullName>
    </submittedName>
</protein>
<dbReference type="EMBL" id="LR031577">
    <property type="protein sequence ID" value="VDD18025.1"/>
    <property type="molecule type" value="Genomic_DNA"/>
</dbReference>
<gene>
    <name evidence="1" type="ORF">BRAA10T43683Z</name>
</gene>
<name>A0A3P6D6J1_BRACM</name>
<organism evidence="1">
    <name type="scientific">Brassica campestris</name>
    <name type="common">Field mustard</name>
    <dbReference type="NCBI Taxonomy" id="3711"/>
    <lineage>
        <taxon>Eukaryota</taxon>
        <taxon>Viridiplantae</taxon>
        <taxon>Streptophyta</taxon>
        <taxon>Embryophyta</taxon>
        <taxon>Tracheophyta</taxon>
        <taxon>Spermatophyta</taxon>
        <taxon>Magnoliopsida</taxon>
        <taxon>eudicotyledons</taxon>
        <taxon>Gunneridae</taxon>
        <taxon>Pentapetalae</taxon>
        <taxon>rosids</taxon>
        <taxon>malvids</taxon>
        <taxon>Brassicales</taxon>
        <taxon>Brassicaceae</taxon>
        <taxon>Brassiceae</taxon>
        <taxon>Brassica</taxon>
    </lineage>
</organism>
<evidence type="ECO:0000313" key="1">
    <source>
        <dbReference type="EMBL" id="VDD18025.1"/>
    </source>
</evidence>
<proteinExistence type="predicted"/>
<dbReference type="AlphaFoldDB" id="A0A3P6D6J1"/>
<accession>A0A3P6D6J1</accession>
<sequence length="51" mass="5477">MSTIIIAFNNTDKKDDIAFNISPEPSMEAVGSILSALLHNAFSPYTTTTTS</sequence>
<reference evidence="1" key="1">
    <citation type="submission" date="2018-11" db="EMBL/GenBank/DDBJ databases">
        <authorList>
            <consortium name="Genoscope - CEA"/>
            <person name="William W."/>
        </authorList>
    </citation>
    <scope>NUCLEOTIDE SEQUENCE</scope>
</reference>